<gene>
    <name evidence="12" type="ORF">EVEC_LOCUS2968</name>
</gene>
<dbReference type="GO" id="GO:0005829">
    <property type="term" value="C:cytosol"/>
    <property type="evidence" value="ECO:0007669"/>
    <property type="project" value="TreeGrafter"/>
</dbReference>
<sequence>MVSSVPLISDDCDGVGNEEEEQYLSQIKHIMETGTEIVDRTGVGTLSVFGLHSTYSLRNGVLPLITTKRVYWKGVVEELLWFIRGETNSKTLSAKNVKIWDANGSRQFLDSLGFTSRPEGDLGPIYGFQWRHWGATYRGVGENYQGQGIDQLAEVIRLVKEEPNSRRIILSSWNVQDLSLMALPPCHTLAQFSVKNGELHCQLYQRSGDMGLGVPFNLASYGLLTHMIARVCDLKPGDLHHALGDAHVYLSHITALKEQLKRKARKFPTIRFEGIQKSIDDFTSKAIILENYNPWPSIKMDMAV</sequence>
<evidence type="ECO:0000313" key="12">
    <source>
        <dbReference type="EMBL" id="VDD87825.1"/>
    </source>
</evidence>
<dbReference type="HAMAP" id="MF_00008">
    <property type="entry name" value="Thymidy_synth_bact"/>
    <property type="match status" value="1"/>
</dbReference>
<dbReference type="EMBL" id="UXUI01007482">
    <property type="protein sequence ID" value="VDD87825.1"/>
    <property type="molecule type" value="Genomic_DNA"/>
</dbReference>
<feature type="active site" evidence="10">
    <location>
        <position position="186"/>
    </location>
</feature>
<dbReference type="WBParaSite" id="EVEC_0000326001-mRNA-1">
    <property type="protein sequence ID" value="EVEC_0000326001-mRNA-1"/>
    <property type="gene ID" value="EVEC_0000326001"/>
</dbReference>
<dbReference type="STRING" id="51028.A0A0N4V035"/>
<dbReference type="AlphaFoldDB" id="A0A0N4V035"/>
<evidence type="ECO:0000256" key="2">
    <source>
        <dbReference type="ARBA" id="ARBA00009972"/>
    </source>
</evidence>
<accession>A0A0N4V035</accession>
<comment type="catalytic activity">
    <reaction evidence="8">
        <text>dUMP + (6R)-5,10-methylene-5,6,7,8-tetrahydrofolate = 7,8-dihydrofolate + dTMP</text>
        <dbReference type="Rhea" id="RHEA:12104"/>
        <dbReference type="ChEBI" id="CHEBI:15636"/>
        <dbReference type="ChEBI" id="CHEBI:57451"/>
        <dbReference type="ChEBI" id="CHEBI:63528"/>
        <dbReference type="ChEBI" id="CHEBI:246422"/>
        <dbReference type="EC" id="2.1.1.45"/>
    </reaction>
    <physiologicalReaction direction="left-to-right" evidence="8">
        <dbReference type="Rhea" id="RHEA:12105"/>
    </physiologicalReaction>
</comment>
<dbReference type="GO" id="GO:0006231">
    <property type="term" value="P:dTMP biosynthetic process"/>
    <property type="evidence" value="ECO:0007669"/>
    <property type="project" value="InterPro"/>
</dbReference>
<evidence type="ECO:0000256" key="6">
    <source>
        <dbReference type="ARBA" id="ARBA00022679"/>
    </source>
</evidence>
<dbReference type="FunFam" id="3.30.572.10:FF:000007">
    <property type="entry name" value="thymidylate synthase isoform X2"/>
    <property type="match status" value="1"/>
</dbReference>
<dbReference type="InterPro" id="IPR023451">
    <property type="entry name" value="Thymidate_synth/dCMP_Mease_dom"/>
</dbReference>
<dbReference type="GO" id="GO:0046653">
    <property type="term" value="P:tetrahydrofolate metabolic process"/>
    <property type="evidence" value="ECO:0007669"/>
    <property type="project" value="UniProtKB-ARBA"/>
</dbReference>
<comment type="pathway">
    <text evidence="1">Pyrimidine metabolism; dTTP biosynthesis.</text>
</comment>
<dbReference type="Pfam" id="PF00303">
    <property type="entry name" value="Thymidylat_synt"/>
    <property type="match status" value="1"/>
</dbReference>
<dbReference type="Proteomes" id="UP000274131">
    <property type="component" value="Unassembled WGS sequence"/>
</dbReference>
<dbReference type="InterPro" id="IPR000398">
    <property type="entry name" value="Thymidylate_synthase"/>
</dbReference>
<evidence type="ECO:0000256" key="4">
    <source>
        <dbReference type="ARBA" id="ARBA00015931"/>
    </source>
</evidence>
<evidence type="ECO:0000256" key="7">
    <source>
        <dbReference type="ARBA" id="ARBA00022727"/>
    </source>
</evidence>
<keyword evidence="6" id="KW-0808">Transferase</keyword>
<dbReference type="GO" id="GO:0004799">
    <property type="term" value="F:thymidylate synthase activity"/>
    <property type="evidence" value="ECO:0007669"/>
    <property type="project" value="UniProtKB-EC"/>
</dbReference>
<dbReference type="PROSITE" id="PS00091">
    <property type="entry name" value="THYMIDYLATE_SYNTHASE"/>
    <property type="match status" value="1"/>
</dbReference>
<dbReference type="PRINTS" id="PR00108">
    <property type="entry name" value="THYMDSNTHASE"/>
</dbReference>
<evidence type="ECO:0000256" key="3">
    <source>
        <dbReference type="ARBA" id="ARBA00011947"/>
    </source>
</evidence>
<reference evidence="14" key="1">
    <citation type="submission" date="2017-02" db="UniProtKB">
        <authorList>
            <consortium name="WormBaseParasite"/>
        </authorList>
    </citation>
    <scope>IDENTIFICATION</scope>
</reference>
<feature type="domain" description="Thymidylate synthase/dCMP hydroxymethylase" evidence="11">
    <location>
        <begin position="21"/>
        <end position="304"/>
    </location>
</feature>
<dbReference type="SUPFAM" id="SSF55831">
    <property type="entry name" value="Thymidylate synthase/dCMP hydroxymethylase"/>
    <property type="match status" value="1"/>
</dbReference>
<dbReference type="GO" id="GO:0032259">
    <property type="term" value="P:methylation"/>
    <property type="evidence" value="ECO:0007669"/>
    <property type="project" value="UniProtKB-KW"/>
</dbReference>
<evidence type="ECO:0000313" key="13">
    <source>
        <dbReference type="Proteomes" id="UP000274131"/>
    </source>
</evidence>
<dbReference type="OrthoDB" id="766at2759"/>
<evidence type="ECO:0000256" key="5">
    <source>
        <dbReference type="ARBA" id="ARBA00022603"/>
    </source>
</evidence>
<dbReference type="PANTHER" id="PTHR11548:SF2">
    <property type="entry name" value="THYMIDYLATE SYNTHASE"/>
    <property type="match status" value="1"/>
</dbReference>
<name>A0A0N4V035_ENTVE</name>
<dbReference type="InterPro" id="IPR045097">
    <property type="entry name" value="Thymidate_synth/dCMP_Mease"/>
</dbReference>
<keyword evidence="13" id="KW-1185">Reference proteome</keyword>
<dbReference type="GO" id="GO:0006235">
    <property type="term" value="P:dTTP biosynthetic process"/>
    <property type="evidence" value="ECO:0007669"/>
    <property type="project" value="UniProtKB-UniPathway"/>
</dbReference>
<evidence type="ECO:0000256" key="8">
    <source>
        <dbReference type="ARBA" id="ARBA00050752"/>
    </source>
</evidence>
<keyword evidence="5" id="KW-0489">Methyltransferase</keyword>
<protein>
    <recommendedName>
        <fullName evidence="4">Thymidylate synthase</fullName>
        <ecNumber evidence="3">2.1.1.45</ecNumber>
    </recommendedName>
</protein>
<evidence type="ECO:0000256" key="10">
    <source>
        <dbReference type="PROSITE-ProRule" id="PRU10016"/>
    </source>
</evidence>
<dbReference type="CDD" id="cd00351">
    <property type="entry name" value="TS_Pyrimidine_HMase"/>
    <property type="match status" value="1"/>
</dbReference>
<evidence type="ECO:0000259" key="11">
    <source>
        <dbReference type="Pfam" id="PF00303"/>
    </source>
</evidence>
<dbReference type="NCBIfam" id="TIGR03284">
    <property type="entry name" value="thym_sym"/>
    <property type="match status" value="1"/>
</dbReference>
<evidence type="ECO:0000313" key="14">
    <source>
        <dbReference type="WBParaSite" id="EVEC_0000326001-mRNA-1"/>
    </source>
</evidence>
<dbReference type="UniPathway" id="UPA00575"/>
<dbReference type="Gene3D" id="3.30.572.10">
    <property type="entry name" value="Thymidylate synthase/dCMP hydroxymethylase domain"/>
    <property type="match status" value="1"/>
</dbReference>
<comment type="function">
    <text evidence="9">Catalyzes the reductive methylation of 2'-deoxyuridine 5'-monophosphate (dUMP) to thymidine 5'-monophosphate (dTMP), using the cosubstrate, 5,10- methylenetetrahydrofolate (CH2H4folate) as a 1-carbon donor and reductant and contributes to the de novo mitochondrial thymidylate biosynthesis pathway.</text>
</comment>
<evidence type="ECO:0000256" key="9">
    <source>
        <dbReference type="ARBA" id="ARBA00056634"/>
    </source>
</evidence>
<dbReference type="InterPro" id="IPR020940">
    <property type="entry name" value="Thymidylate_synthase_AS"/>
</dbReference>
<dbReference type="GO" id="GO:0005739">
    <property type="term" value="C:mitochondrion"/>
    <property type="evidence" value="ECO:0007669"/>
    <property type="project" value="TreeGrafter"/>
</dbReference>
<dbReference type="EC" id="2.1.1.45" evidence="3"/>
<dbReference type="InterPro" id="IPR036926">
    <property type="entry name" value="Thymidate_synth/dCMP_Mease_sf"/>
</dbReference>
<dbReference type="PANTHER" id="PTHR11548">
    <property type="entry name" value="THYMIDYLATE SYNTHASE 1"/>
    <property type="match status" value="1"/>
</dbReference>
<reference evidence="12 13" key="2">
    <citation type="submission" date="2018-10" db="EMBL/GenBank/DDBJ databases">
        <authorList>
            <consortium name="Pathogen Informatics"/>
        </authorList>
    </citation>
    <scope>NUCLEOTIDE SEQUENCE [LARGE SCALE GENOMIC DNA]</scope>
</reference>
<keyword evidence="7" id="KW-0545">Nucleotide biosynthesis</keyword>
<comment type="similarity">
    <text evidence="2">Belongs to the thymidylate synthase family.</text>
</comment>
<organism evidence="14">
    <name type="scientific">Enterobius vermicularis</name>
    <name type="common">Human pinworm</name>
    <dbReference type="NCBI Taxonomy" id="51028"/>
    <lineage>
        <taxon>Eukaryota</taxon>
        <taxon>Metazoa</taxon>
        <taxon>Ecdysozoa</taxon>
        <taxon>Nematoda</taxon>
        <taxon>Chromadorea</taxon>
        <taxon>Rhabditida</taxon>
        <taxon>Spirurina</taxon>
        <taxon>Oxyuridomorpha</taxon>
        <taxon>Oxyuroidea</taxon>
        <taxon>Oxyuridae</taxon>
        <taxon>Enterobius</taxon>
    </lineage>
</organism>
<proteinExistence type="inferred from homology"/>
<evidence type="ECO:0000256" key="1">
    <source>
        <dbReference type="ARBA" id="ARBA00004992"/>
    </source>
</evidence>